<evidence type="ECO:0000313" key="4">
    <source>
        <dbReference type="Proteomes" id="UP001449582"/>
    </source>
</evidence>
<reference evidence="3" key="1">
    <citation type="submission" date="2024-02" db="EMBL/GenBank/DDBJ databases">
        <title>Draft genome sequence of new strains in genus Ureaplasma.</title>
        <authorList>
            <person name="Nakajima Y."/>
            <person name="Segawa T."/>
        </authorList>
    </citation>
    <scope>NUCLEOTIDE SEQUENCE [LARGE SCALE GENOMIC DNA]</scope>
    <source>
        <strain evidence="3">OM1</strain>
    </source>
</reference>
<evidence type="ECO:0008006" key="5">
    <source>
        <dbReference type="Google" id="ProtNLM"/>
    </source>
</evidence>
<keyword evidence="2" id="KW-0812">Transmembrane</keyword>
<accession>A0ABP9UDP4</accession>
<proteinExistence type="predicted"/>
<dbReference type="Proteomes" id="UP001449582">
    <property type="component" value="Unassembled WGS sequence"/>
</dbReference>
<name>A0ABP9UDP4_9BACT</name>
<dbReference type="RefSeq" id="WP_353289999.1">
    <property type="nucleotide sequence ID" value="NZ_BAABQM010000003.1"/>
</dbReference>
<dbReference type="EMBL" id="BAABQM010000003">
    <property type="protein sequence ID" value="GAA5414839.1"/>
    <property type="molecule type" value="Genomic_DNA"/>
</dbReference>
<gene>
    <name evidence="3" type="ORF">UREOM_5500</name>
</gene>
<feature type="transmembrane region" description="Helical" evidence="2">
    <location>
        <begin position="99"/>
        <end position="122"/>
    </location>
</feature>
<sequence>MRHNNSVTNNVDSVSGSSFQNFDTQNINEIVRDNEINSKELDKDDPTNIDSKRKRKRFAMTSTDVRRTTVNASVKRTFSETFSKTINASFFKKMIRDGWFFLVASFFSGFFPIIMCLISASIPKSGGEVVIAVGLLSSFQVVFNNMGFAMAMAMVLALVKLTQTRNKDQGFINEAGLIAAQFLLNLIVGALMTAVSVGLTYTYAWYNCGRPNMVLVKIETYHYIWTTLPAIILNSWTSVAILVVFKNKGNLAASALVLAHNIVGTGMVAIAAFCTKGNATGVGVAYDLANVVALIMILIVVMTGSNRYRIRELKFKWDDVLFLLKTTYKTGLIVGWRLGIKSIIVLILSIVSVRVSHTLPLNLILAKVIWFNMIFMLPWFLNGITNTLKYSTVKNPINYDFSDVKPFVSFIIICLFLNLIAPIIWFSVLPEVMKLYISNMENLRIFAVEHLYNPWDSASAAQLHMFEYTWKCWGHGAIPTYPQWIHEAKYWDHVAPAIKSLPVDKQNQIFSELYWVNTTLYGYYTSCSASLWPLFWGYQCWHATPEVYPPFYATAILYIVLYNIVLLLDTLLTQITSLFTKKSRSFLTSALIHTAVMISVLAFGYCEIPLMGIQGFAIPFFVFTSITAIRAAYLFGKTCNEYRIKYYSENVSVTPAKWFVRWQEFKKSKFMTVWRKILIPLKLLQRWSYKLSNFIFKKLLNWKWILKVLKINLPKREIVRNIEQVPLIDFDAELAKRNAYFNDSLVLSNLTNMKDDTMNNKDRKVFGEINRVQQIHEWYFNLLPNHDDHSHRNKRVKIHYHKGCLCHELCDDTLNYNLPEFSREEINFETQKLLDYDDTYTPNEDK</sequence>
<feature type="transmembrane region" description="Helical" evidence="2">
    <location>
        <begin position="223"/>
        <end position="245"/>
    </location>
</feature>
<keyword evidence="2" id="KW-1133">Transmembrane helix</keyword>
<feature type="transmembrane region" description="Helical" evidence="2">
    <location>
        <begin position="142"/>
        <end position="161"/>
    </location>
</feature>
<evidence type="ECO:0000313" key="3">
    <source>
        <dbReference type="EMBL" id="GAA5414839.1"/>
    </source>
</evidence>
<feature type="transmembrane region" description="Helical" evidence="2">
    <location>
        <begin position="585"/>
        <end position="605"/>
    </location>
</feature>
<feature type="transmembrane region" description="Helical" evidence="2">
    <location>
        <begin position="551"/>
        <end position="573"/>
    </location>
</feature>
<keyword evidence="4" id="KW-1185">Reference proteome</keyword>
<feature type="transmembrane region" description="Helical" evidence="2">
    <location>
        <begin position="611"/>
        <end position="635"/>
    </location>
</feature>
<evidence type="ECO:0000256" key="2">
    <source>
        <dbReference type="SAM" id="Phobius"/>
    </source>
</evidence>
<feature type="compositionally biased region" description="Basic and acidic residues" evidence="1">
    <location>
        <begin position="33"/>
        <end position="46"/>
    </location>
</feature>
<feature type="region of interest" description="Disordered" evidence="1">
    <location>
        <begin position="33"/>
        <end position="53"/>
    </location>
</feature>
<evidence type="ECO:0000256" key="1">
    <source>
        <dbReference type="SAM" id="MobiDB-lite"/>
    </source>
</evidence>
<feature type="transmembrane region" description="Helical" evidence="2">
    <location>
        <begin position="285"/>
        <end position="304"/>
    </location>
</feature>
<organism evidence="3 4">
    <name type="scientific">Ureaplasma ceti</name>
    <dbReference type="NCBI Taxonomy" id="3119530"/>
    <lineage>
        <taxon>Bacteria</taxon>
        <taxon>Bacillati</taxon>
        <taxon>Mycoplasmatota</taxon>
        <taxon>Mycoplasmoidales</taxon>
        <taxon>Mycoplasmoidaceae</taxon>
        <taxon>Ureaplasma</taxon>
    </lineage>
</organism>
<protein>
    <recommendedName>
        <fullName evidence="5">Transmembrane protein</fullName>
    </recommendedName>
</protein>
<keyword evidence="2" id="KW-0472">Membrane</keyword>
<feature type="transmembrane region" description="Helical" evidence="2">
    <location>
        <begin position="406"/>
        <end position="428"/>
    </location>
</feature>
<feature type="transmembrane region" description="Helical" evidence="2">
    <location>
        <begin position="182"/>
        <end position="203"/>
    </location>
</feature>
<feature type="transmembrane region" description="Helical" evidence="2">
    <location>
        <begin position="252"/>
        <end position="273"/>
    </location>
</feature>
<feature type="transmembrane region" description="Helical" evidence="2">
    <location>
        <begin position="363"/>
        <end position="385"/>
    </location>
</feature>
<comment type="caution">
    <text evidence="3">The sequence shown here is derived from an EMBL/GenBank/DDBJ whole genome shotgun (WGS) entry which is preliminary data.</text>
</comment>